<dbReference type="Proteomes" id="UP000054928">
    <property type="component" value="Unassembled WGS sequence"/>
</dbReference>
<dbReference type="RefSeq" id="XP_024579509.1">
    <property type="nucleotide sequence ID" value="XM_024729098.1"/>
</dbReference>
<dbReference type="GeneID" id="36408411"/>
<accession>A0A0P1APX9</accession>
<proteinExistence type="predicted"/>
<dbReference type="AlphaFoldDB" id="A0A0P1APX9"/>
<reference evidence="2" key="1">
    <citation type="submission" date="2014-09" db="EMBL/GenBank/DDBJ databases">
        <authorList>
            <person name="Sharma Rahul"/>
            <person name="Thines Marco"/>
        </authorList>
    </citation>
    <scope>NUCLEOTIDE SEQUENCE [LARGE SCALE GENOMIC DNA]</scope>
</reference>
<name>A0A0P1APX9_PLAHL</name>
<organism evidence="1 2">
    <name type="scientific">Plasmopara halstedii</name>
    <name type="common">Downy mildew of sunflower</name>
    <dbReference type="NCBI Taxonomy" id="4781"/>
    <lineage>
        <taxon>Eukaryota</taxon>
        <taxon>Sar</taxon>
        <taxon>Stramenopiles</taxon>
        <taxon>Oomycota</taxon>
        <taxon>Peronosporomycetes</taxon>
        <taxon>Peronosporales</taxon>
        <taxon>Peronosporaceae</taxon>
        <taxon>Plasmopara</taxon>
    </lineage>
</organism>
<sequence>MLETTDKELSILGLTGAQTRGSAQCESAFRAWQLLDQSSLIESVIFGTTEKRINIGTLRGGKIFIN</sequence>
<keyword evidence="2" id="KW-1185">Reference proteome</keyword>
<evidence type="ECO:0000313" key="2">
    <source>
        <dbReference type="Proteomes" id="UP000054928"/>
    </source>
</evidence>
<dbReference type="EMBL" id="CCYD01000653">
    <property type="protein sequence ID" value="CEG43140.1"/>
    <property type="molecule type" value="Genomic_DNA"/>
</dbReference>
<protein>
    <submittedName>
        <fullName evidence="1">Uncharacterized protein</fullName>
    </submittedName>
</protein>
<evidence type="ECO:0000313" key="1">
    <source>
        <dbReference type="EMBL" id="CEG43140.1"/>
    </source>
</evidence>